<evidence type="ECO:0000259" key="3">
    <source>
        <dbReference type="Pfam" id="PF02568"/>
    </source>
</evidence>
<feature type="domain" description="Thil AANH" evidence="3">
    <location>
        <begin position="1"/>
        <end position="99"/>
    </location>
</feature>
<dbReference type="GO" id="GO:0004810">
    <property type="term" value="F:CCA tRNA nucleotidyltransferase activity"/>
    <property type="evidence" value="ECO:0007669"/>
    <property type="project" value="InterPro"/>
</dbReference>
<dbReference type="PANTHER" id="PTHR43209:SF1">
    <property type="entry name" value="TRNA SULFURTRANSFERASE"/>
    <property type="match status" value="1"/>
</dbReference>
<proteinExistence type="predicted"/>
<dbReference type="InterPro" id="IPR014729">
    <property type="entry name" value="Rossmann-like_a/b/a_fold"/>
</dbReference>
<sequence>MVRAAGVIAGQVWGTAIVGDEDLKQIAEGKVKNLRVIDDACELPILRPLAGMLKDDIEKIARHKGIFDPSTHATNLYPPPSHPTTLKLEEVREIEKNLNINTLIGSALPRVKIIKLRRSAWT</sequence>
<dbReference type="PANTHER" id="PTHR43209">
    <property type="entry name" value="TRNA SULFURTRANSFERASE"/>
    <property type="match status" value="1"/>
</dbReference>
<dbReference type="SUPFAM" id="SSF52402">
    <property type="entry name" value="Adenine nucleotide alpha hydrolases-like"/>
    <property type="match status" value="1"/>
</dbReference>
<dbReference type="EMBL" id="BARV01002133">
    <property type="protein sequence ID" value="GAH90048.1"/>
    <property type="molecule type" value="Genomic_DNA"/>
</dbReference>
<dbReference type="InterPro" id="IPR020536">
    <property type="entry name" value="ThiI_AANH"/>
</dbReference>
<dbReference type="GO" id="GO:0005829">
    <property type="term" value="C:cytosol"/>
    <property type="evidence" value="ECO:0007669"/>
    <property type="project" value="TreeGrafter"/>
</dbReference>
<reference evidence="4" key="1">
    <citation type="journal article" date="2014" name="Front. Microbiol.">
        <title>High frequency of phylogenetically diverse reductive dehalogenase-homologous genes in deep subseafloor sedimentary metagenomes.</title>
        <authorList>
            <person name="Kawai M."/>
            <person name="Futagami T."/>
            <person name="Toyoda A."/>
            <person name="Takaki Y."/>
            <person name="Nishi S."/>
            <person name="Hori S."/>
            <person name="Arai W."/>
            <person name="Tsubouchi T."/>
            <person name="Morono Y."/>
            <person name="Uchiyama I."/>
            <person name="Ito T."/>
            <person name="Fujiyama A."/>
            <person name="Inagaki F."/>
            <person name="Takami H."/>
        </authorList>
    </citation>
    <scope>NUCLEOTIDE SEQUENCE</scope>
    <source>
        <strain evidence="4">Expedition CK06-06</strain>
    </source>
</reference>
<keyword evidence="2" id="KW-0067">ATP-binding</keyword>
<name>X1L7D2_9ZZZZ</name>
<gene>
    <name evidence="4" type="ORF">S06H3_05684</name>
</gene>
<evidence type="ECO:0000256" key="2">
    <source>
        <dbReference type="ARBA" id="ARBA00022840"/>
    </source>
</evidence>
<organism evidence="4">
    <name type="scientific">marine sediment metagenome</name>
    <dbReference type="NCBI Taxonomy" id="412755"/>
    <lineage>
        <taxon>unclassified sequences</taxon>
        <taxon>metagenomes</taxon>
        <taxon>ecological metagenomes</taxon>
    </lineage>
</organism>
<protein>
    <recommendedName>
        <fullName evidence="3">Thil AANH domain-containing protein</fullName>
    </recommendedName>
</protein>
<evidence type="ECO:0000313" key="4">
    <source>
        <dbReference type="EMBL" id="GAH90048.1"/>
    </source>
</evidence>
<comment type="caution">
    <text evidence="4">The sequence shown here is derived from an EMBL/GenBank/DDBJ whole genome shotgun (WGS) entry which is preliminary data.</text>
</comment>
<dbReference type="GO" id="GO:0052837">
    <property type="term" value="P:thiazole biosynthetic process"/>
    <property type="evidence" value="ECO:0007669"/>
    <property type="project" value="TreeGrafter"/>
</dbReference>
<dbReference type="GO" id="GO:0005524">
    <property type="term" value="F:ATP binding"/>
    <property type="evidence" value="ECO:0007669"/>
    <property type="project" value="UniProtKB-KW"/>
</dbReference>
<dbReference type="InterPro" id="IPR050102">
    <property type="entry name" value="tRNA_sulfurtransferase_ThiI"/>
</dbReference>
<accession>X1L7D2</accession>
<evidence type="ECO:0000256" key="1">
    <source>
        <dbReference type="ARBA" id="ARBA00022741"/>
    </source>
</evidence>
<dbReference type="Gene3D" id="3.40.50.620">
    <property type="entry name" value="HUPs"/>
    <property type="match status" value="1"/>
</dbReference>
<keyword evidence="1" id="KW-0547">Nucleotide-binding</keyword>
<dbReference type="AlphaFoldDB" id="X1L7D2"/>
<dbReference type="Pfam" id="PF02568">
    <property type="entry name" value="ThiI"/>
    <property type="match status" value="1"/>
</dbReference>
<dbReference type="GO" id="GO:0002937">
    <property type="term" value="P:tRNA 4-thiouridine biosynthesis"/>
    <property type="evidence" value="ECO:0007669"/>
    <property type="project" value="TreeGrafter"/>
</dbReference>